<dbReference type="OrthoDB" id="9811967at2"/>
<comment type="subcellular location">
    <subcellularLocation>
        <location evidence="1 9">Cell membrane</location>
        <topology evidence="1 9">Multi-pass membrane protein</topology>
    </subcellularLocation>
</comment>
<evidence type="ECO:0000256" key="1">
    <source>
        <dbReference type="ARBA" id="ARBA00004651"/>
    </source>
</evidence>
<evidence type="ECO:0000313" key="10">
    <source>
        <dbReference type="EMBL" id="SHJ59394.1"/>
    </source>
</evidence>
<evidence type="ECO:0000256" key="2">
    <source>
        <dbReference type="ARBA" id="ARBA00004953"/>
    </source>
</evidence>
<dbReference type="AlphaFoldDB" id="A0A1M6KKA7"/>
<dbReference type="PANTHER" id="PTHR34308:SF1">
    <property type="entry name" value="COBALAMIN BIOSYNTHESIS PROTEIN CBIB"/>
    <property type="match status" value="1"/>
</dbReference>
<comment type="similarity">
    <text evidence="3 9">Belongs to the CobD/CbiB family.</text>
</comment>
<dbReference type="GO" id="GO:0009236">
    <property type="term" value="P:cobalamin biosynthetic process"/>
    <property type="evidence" value="ECO:0007669"/>
    <property type="project" value="UniProtKB-UniRule"/>
</dbReference>
<evidence type="ECO:0000256" key="4">
    <source>
        <dbReference type="ARBA" id="ARBA00022475"/>
    </source>
</evidence>
<feature type="transmembrane region" description="Helical" evidence="9">
    <location>
        <begin position="46"/>
        <end position="66"/>
    </location>
</feature>
<gene>
    <name evidence="9" type="primary">cobD</name>
    <name evidence="10" type="ORF">SAMN02745751_02924</name>
</gene>
<evidence type="ECO:0000256" key="5">
    <source>
        <dbReference type="ARBA" id="ARBA00022573"/>
    </source>
</evidence>
<dbReference type="UniPathway" id="UPA00148"/>
<sequence length="312" mass="34900">MHIVIAALVLDLLLGDRCIWKHPIILVGNLISYLEKMLYKLRNKKIAGLLLLLLSMTVVGLSVFALDRIFSFNGWLHAAVSVYFMYLIPSVKTLKDLTEDVYTSLNEEGVVEARKKLSYLVGRDTEELDEESVIKAAIETSAENTIDGFVAPLFYILVGNIFGMGLVFGYLYKTVNTLDSMVGYKNNRYMDFGYFSAKFDDVLNFIPARLGSLLMLVAGMILGYDWKNGIRIFRRDRGNHSSPNSAHSESVVAGLLNIQLGGENKYFGKIVKKPVIGDRNEEVKGRDIYRTNKILVATDVLAIIILTIGVVI</sequence>
<comment type="pathway">
    <text evidence="2 9">Cofactor biosynthesis; adenosylcobalamin biosynthesis.</text>
</comment>
<comment type="function">
    <text evidence="9">Converts cobyric acid to cobinamide by the addition of aminopropanol on the F carboxylic group.</text>
</comment>
<dbReference type="Pfam" id="PF03186">
    <property type="entry name" value="CobD_Cbib"/>
    <property type="match status" value="1"/>
</dbReference>
<feature type="transmembrane region" description="Helical" evidence="9">
    <location>
        <begin position="294"/>
        <end position="311"/>
    </location>
</feature>
<evidence type="ECO:0000256" key="7">
    <source>
        <dbReference type="ARBA" id="ARBA00022989"/>
    </source>
</evidence>
<reference evidence="10 11" key="1">
    <citation type="submission" date="2016-11" db="EMBL/GenBank/DDBJ databases">
        <authorList>
            <person name="Jaros S."/>
            <person name="Januszkiewicz K."/>
            <person name="Wedrychowicz H."/>
        </authorList>
    </citation>
    <scope>NUCLEOTIDE SEQUENCE [LARGE SCALE GENOMIC DNA]</scope>
    <source>
        <strain evidence="10 11">DSM 17477</strain>
    </source>
</reference>
<keyword evidence="11" id="KW-1185">Reference proteome</keyword>
<dbReference type="EMBL" id="FQZL01000026">
    <property type="protein sequence ID" value="SHJ59394.1"/>
    <property type="molecule type" value="Genomic_DNA"/>
</dbReference>
<dbReference type="Proteomes" id="UP000184052">
    <property type="component" value="Unassembled WGS sequence"/>
</dbReference>
<keyword evidence="8 9" id="KW-0472">Membrane</keyword>
<name>A0A1M6KKA7_9FIRM</name>
<proteinExistence type="inferred from homology"/>
<dbReference type="PANTHER" id="PTHR34308">
    <property type="entry name" value="COBALAMIN BIOSYNTHESIS PROTEIN CBIB"/>
    <property type="match status" value="1"/>
</dbReference>
<dbReference type="NCBIfam" id="TIGR00380">
    <property type="entry name" value="cobal_cbiB"/>
    <property type="match status" value="1"/>
</dbReference>
<feature type="transmembrane region" description="Helical" evidence="9">
    <location>
        <begin position="153"/>
        <end position="172"/>
    </location>
</feature>
<dbReference type="RefSeq" id="WP_073050307.1">
    <property type="nucleotide sequence ID" value="NZ_FQZL01000026.1"/>
</dbReference>
<keyword evidence="7 9" id="KW-1133">Transmembrane helix</keyword>
<dbReference type="GO" id="GO:0048472">
    <property type="term" value="F:threonine-phosphate decarboxylase activity"/>
    <property type="evidence" value="ECO:0007669"/>
    <property type="project" value="InterPro"/>
</dbReference>
<feature type="transmembrane region" description="Helical" evidence="9">
    <location>
        <begin position="72"/>
        <end position="88"/>
    </location>
</feature>
<organism evidence="10 11">
    <name type="scientific">Dethiosulfatibacter aminovorans DSM 17477</name>
    <dbReference type="NCBI Taxonomy" id="1121476"/>
    <lineage>
        <taxon>Bacteria</taxon>
        <taxon>Bacillati</taxon>
        <taxon>Bacillota</taxon>
        <taxon>Tissierellia</taxon>
        <taxon>Dethiosulfatibacter</taxon>
    </lineage>
</organism>
<dbReference type="GO" id="GO:0005886">
    <property type="term" value="C:plasma membrane"/>
    <property type="evidence" value="ECO:0007669"/>
    <property type="project" value="UniProtKB-SubCell"/>
</dbReference>
<dbReference type="STRING" id="1121476.SAMN02745751_02924"/>
<evidence type="ECO:0000256" key="8">
    <source>
        <dbReference type="ARBA" id="ARBA00023136"/>
    </source>
</evidence>
<evidence type="ECO:0000313" key="11">
    <source>
        <dbReference type="Proteomes" id="UP000184052"/>
    </source>
</evidence>
<keyword evidence="6 9" id="KW-0812">Transmembrane</keyword>
<evidence type="ECO:0000256" key="9">
    <source>
        <dbReference type="HAMAP-Rule" id="MF_00024"/>
    </source>
</evidence>
<dbReference type="HAMAP" id="MF_00024">
    <property type="entry name" value="CobD_CbiB"/>
    <property type="match status" value="1"/>
</dbReference>
<dbReference type="InterPro" id="IPR004485">
    <property type="entry name" value="Cobalamin_biosynth_CobD/CbiB"/>
</dbReference>
<feature type="transmembrane region" description="Helical" evidence="9">
    <location>
        <begin position="206"/>
        <end position="226"/>
    </location>
</feature>
<evidence type="ECO:0000256" key="3">
    <source>
        <dbReference type="ARBA" id="ARBA00006263"/>
    </source>
</evidence>
<keyword evidence="4 9" id="KW-1003">Cell membrane</keyword>
<dbReference type="GO" id="GO:0015420">
    <property type="term" value="F:ABC-type vitamin B12 transporter activity"/>
    <property type="evidence" value="ECO:0007669"/>
    <property type="project" value="UniProtKB-UniRule"/>
</dbReference>
<accession>A0A1M6KKA7</accession>
<protein>
    <recommendedName>
        <fullName evidence="9">Cobalamin biosynthesis protein CobD</fullName>
    </recommendedName>
</protein>
<evidence type="ECO:0000256" key="6">
    <source>
        <dbReference type="ARBA" id="ARBA00022692"/>
    </source>
</evidence>
<keyword evidence="5 9" id="KW-0169">Cobalamin biosynthesis</keyword>